<proteinExistence type="predicted"/>
<name>A0A0F9K989_9ZZZZ</name>
<organism evidence="1">
    <name type="scientific">marine sediment metagenome</name>
    <dbReference type="NCBI Taxonomy" id="412755"/>
    <lineage>
        <taxon>unclassified sequences</taxon>
        <taxon>metagenomes</taxon>
        <taxon>ecological metagenomes</taxon>
    </lineage>
</organism>
<reference evidence="1" key="1">
    <citation type="journal article" date="2015" name="Nature">
        <title>Complex archaea that bridge the gap between prokaryotes and eukaryotes.</title>
        <authorList>
            <person name="Spang A."/>
            <person name="Saw J.H."/>
            <person name="Jorgensen S.L."/>
            <person name="Zaremba-Niedzwiedzka K."/>
            <person name="Martijn J."/>
            <person name="Lind A.E."/>
            <person name="van Eijk R."/>
            <person name="Schleper C."/>
            <person name="Guy L."/>
            <person name="Ettema T.J."/>
        </authorList>
    </citation>
    <scope>NUCLEOTIDE SEQUENCE</scope>
</reference>
<accession>A0A0F9K989</accession>
<protein>
    <submittedName>
        <fullName evidence="1">Uncharacterized protein</fullName>
    </submittedName>
</protein>
<evidence type="ECO:0000313" key="1">
    <source>
        <dbReference type="EMBL" id="KKM07723.1"/>
    </source>
</evidence>
<dbReference type="AlphaFoldDB" id="A0A0F9K989"/>
<gene>
    <name evidence="1" type="ORF">LCGC14_1731050</name>
</gene>
<dbReference type="EMBL" id="LAZR01015709">
    <property type="protein sequence ID" value="KKM07723.1"/>
    <property type="molecule type" value="Genomic_DNA"/>
</dbReference>
<comment type="caution">
    <text evidence="1">The sequence shown here is derived from an EMBL/GenBank/DDBJ whole genome shotgun (WGS) entry which is preliminary data.</text>
</comment>
<sequence length="72" mass="8328">MNRQEHLKWCKQRALEYVDRNELTQAYTSFISDLGKHDETCDHPAIKMGVGLMMVGNLNTPDEMRKFINNSG</sequence>